<reference evidence="1" key="1">
    <citation type="submission" date="2023-07" db="EMBL/GenBank/DDBJ databases">
        <title>draft genome sequence of fig (Ficus carica).</title>
        <authorList>
            <person name="Takahashi T."/>
            <person name="Nishimura K."/>
        </authorList>
    </citation>
    <scope>NUCLEOTIDE SEQUENCE</scope>
</reference>
<name>A0AA88E8H8_FICCA</name>
<accession>A0AA88E8H8</accession>
<organism evidence="1 2">
    <name type="scientific">Ficus carica</name>
    <name type="common">Common fig</name>
    <dbReference type="NCBI Taxonomy" id="3494"/>
    <lineage>
        <taxon>Eukaryota</taxon>
        <taxon>Viridiplantae</taxon>
        <taxon>Streptophyta</taxon>
        <taxon>Embryophyta</taxon>
        <taxon>Tracheophyta</taxon>
        <taxon>Spermatophyta</taxon>
        <taxon>Magnoliopsida</taxon>
        <taxon>eudicotyledons</taxon>
        <taxon>Gunneridae</taxon>
        <taxon>Pentapetalae</taxon>
        <taxon>rosids</taxon>
        <taxon>fabids</taxon>
        <taxon>Rosales</taxon>
        <taxon>Moraceae</taxon>
        <taxon>Ficeae</taxon>
        <taxon>Ficus</taxon>
    </lineage>
</organism>
<dbReference type="Proteomes" id="UP001187192">
    <property type="component" value="Unassembled WGS sequence"/>
</dbReference>
<sequence>MDLTHHCGRSRHGVVGAASPVQLKPTPWSDWGSALSNSIPRHGVIGATSPVQLKPWTKPKPALMAGREHAFMIPQHRT</sequence>
<evidence type="ECO:0000313" key="1">
    <source>
        <dbReference type="EMBL" id="GMN70017.1"/>
    </source>
</evidence>
<protein>
    <submittedName>
        <fullName evidence="1">Uncharacterized protein</fullName>
    </submittedName>
</protein>
<gene>
    <name evidence="1" type="ORF">TIFTF001_039064</name>
</gene>
<evidence type="ECO:0000313" key="2">
    <source>
        <dbReference type="Proteomes" id="UP001187192"/>
    </source>
</evidence>
<dbReference type="EMBL" id="BTGU01001002">
    <property type="protein sequence ID" value="GMN70017.1"/>
    <property type="molecule type" value="Genomic_DNA"/>
</dbReference>
<proteinExistence type="predicted"/>
<dbReference type="AlphaFoldDB" id="A0AA88E8H8"/>
<comment type="caution">
    <text evidence="1">The sequence shown here is derived from an EMBL/GenBank/DDBJ whole genome shotgun (WGS) entry which is preliminary data.</text>
</comment>
<keyword evidence="2" id="KW-1185">Reference proteome</keyword>